<protein>
    <recommendedName>
        <fullName evidence="1">Pyridoxamine 5'-phosphate oxidase Alr4036 family FMN-binding domain-containing protein</fullName>
    </recommendedName>
</protein>
<evidence type="ECO:0000313" key="2">
    <source>
        <dbReference type="EMBL" id="OLY78004.1"/>
    </source>
</evidence>
<dbReference type="EMBL" id="LSSL01007428">
    <property type="protein sequence ID" value="OLY78004.1"/>
    <property type="molecule type" value="Genomic_DNA"/>
</dbReference>
<name>A0A1R0GM77_9FUNG</name>
<dbReference type="STRING" id="133383.A0A1R0GM77"/>
<dbReference type="GO" id="GO:0010181">
    <property type="term" value="F:FMN binding"/>
    <property type="evidence" value="ECO:0007669"/>
    <property type="project" value="InterPro"/>
</dbReference>
<reference evidence="2 3" key="1">
    <citation type="journal article" date="2016" name="Mol. Biol. Evol.">
        <title>Genome-Wide Survey of Gut Fungi (Harpellales) Reveals the First Horizontally Transferred Ubiquitin Gene from a Mosquito Host.</title>
        <authorList>
            <person name="Wang Y."/>
            <person name="White M.M."/>
            <person name="Kvist S."/>
            <person name="Moncalvo J.M."/>
        </authorList>
    </citation>
    <scope>NUCLEOTIDE SEQUENCE [LARGE SCALE GENOMIC DNA]</scope>
    <source>
        <strain evidence="2 3">ALG-7-W6</strain>
    </source>
</reference>
<sequence length="247" mass="27614">MVGSLEEGGWATLLKSSIGNKIVADSADAEHSLALVGSLATVTPEGRPKVRSVVLRGFLVPKQGEGIVEGVKAGNNIDSMPIFSTHLNTQKISELQANSACEVSFWIEETLEQFRIGGHIHILRMPKASEEEIDVDEGFLKFPIEYIRMSRVGDKDPLDIEGFTGDKETILKKTYEEHSHYLKKWFSTQAPGSSLDEEKSEVEGLDNYCLMVLKADHVDYLNMCKSGHFRRIFTLEDGDWKIEKVEP</sequence>
<keyword evidence="3" id="KW-1185">Reference proteome</keyword>
<dbReference type="Gene3D" id="2.30.110.10">
    <property type="entry name" value="Electron Transport, Fmn-binding Protein, Chain A"/>
    <property type="match status" value="1"/>
</dbReference>
<dbReference type="Pfam" id="PF12766">
    <property type="entry name" value="Pyridox_oxase_2"/>
    <property type="match status" value="1"/>
</dbReference>
<dbReference type="Proteomes" id="UP000187455">
    <property type="component" value="Unassembled WGS sequence"/>
</dbReference>
<evidence type="ECO:0000313" key="3">
    <source>
        <dbReference type="Proteomes" id="UP000187455"/>
    </source>
</evidence>
<proteinExistence type="predicted"/>
<dbReference type="AlphaFoldDB" id="A0A1R0GM77"/>
<evidence type="ECO:0000259" key="1">
    <source>
        <dbReference type="Pfam" id="PF12766"/>
    </source>
</evidence>
<dbReference type="InterPro" id="IPR024624">
    <property type="entry name" value="Pyridox_Oxase_Alr4036_FMN-bd"/>
</dbReference>
<dbReference type="PANTHER" id="PTHR28243">
    <property type="entry name" value="AGL049CP"/>
    <property type="match status" value="1"/>
</dbReference>
<gene>
    <name evidence="2" type="ORF">AYI68_g7956</name>
</gene>
<feature type="domain" description="Pyridoxamine 5'-phosphate oxidase Alr4036 family FMN-binding" evidence="1">
    <location>
        <begin position="10"/>
        <end position="123"/>
    </location>
</feature>
<organism evidence="2 3">
    <name type="scientific">Smittium mucronatum</name>
    <dbReference type="NCBI Taxonomy" id="133383"/>
    <lineage>
        <taxon>Eukaryota</taxon>
        <taxon>Fungi</taxon>
        <taxon>Fungi incertae sedis</taxon>
        <taxon>Zoopagomycota</taxon>
        <taxon>Kickxellomycotina</taxon>
        <taxon>Harpellomycetes</taxon>
        <taxon>Harpellales</taxon>
        <taxon>Legeriomycetaceae</taxon>
        <taxon>Smittium</taxon>
    </lineage>
</organism>
<accession>A0A1R0GM77</accession>
<comment type="caution">
    <text evidence="2">The sequence shown here is derived from an EMBL/GenBank/DDBJ whole genome shotgun (WGS) entry which is preliminary data.</text>
</comment>
<dbReference type="InterPro" id="IPR012349">
    <property type="entry name" value="Split_barrel_FMN-bd"/>
</dbReference>
<dbReference type="PANTHER" id="PTHR28243:SF1">
    <property type="entry name" value="PYRIDOXAMINE 5'-PHOSPHATE OXIDASE ALR4036 FAMILY FMN-BINDING DOMAIN-CONTAINING PROTEIN"/>
    <property type="match status" value="1"/>
</dbReference>
<dbReference type="OrthoDB" id="434253at2759"/>
<dbReference type="SUPFAM" id="SSF50475">
    <property type="entry name" value="FMN-binding split barrel"/>
    <property type="match status" value="1"/>
</dbReference>